<dbReference type="EMBL" id="BOMH01000066">
    <property type="protein sequence ID" value="GID69690.1"/>
    <property type="molecule type" value="Genomic_DNA"/>
</dbReference>
<accession>A0A919IP83</accession>
<comment type="caution">
    <text evidence="1">The sequence shown here is derived from an EMBL/GenBank/DDBJ whole genome shotgun (WGS) entry which is preliminary data.</text>
</comment>
<reference evidence="1" key="1">
    <citation type="submission" date="2021-01" db="EMBL/GenBank/DDBJ databases">
        <title>Whole genome shotgun sequence of Actinoplanes cyaneus NBRC 14990.</title>
        <authorList>
            <person name="Komaki H."/>
            <person name="Tamura T."/>
        </authorList>
    </citation>
    <scope>NUCLEOTIDE SEQUENCE</scope>
    <source>
        <strain evidence="1">NBRC 14990</strain>
    </source>
</reference>
<protein>
    <submittedName>
        <fullName evidence="1">Uncharacterized protein</fullName>
    </submittedName>
</protein>
<organism evidence="1 2">
    <name type="scientific">Actinoplanes cyaneus</name>
    <dbReference type="NCBI Taxonomy" id="52696"/>
    <lineage>
        <taxon>Bacteria</taxon>
        <taxon>Bacillati</taxon>
        <taxon>Actinomycetota</taxon>
        <taxon>Actinomycetes</taxon>
        <taxon>Micromonosporales</taxon>
        <taxon>Micromonosporaceae</taxon>
        <taxon>Actinoplanes</taxon>
    </lineage>
</organism>
<evidence type="ECO:0000313" key="1">
    <source>
        <dbReference type="EMBL" id="GID69690.1"/>
    </source>
</evidence>
<dbReference type="AlphaFoldDB" id="A0A919IP83"/>
<evidence type="ECO:0000313" key="2">
    <source>
        <dbReference type="Proteomes" id="UP000619479"/>
    </source>
</evidence>
<keyword evidence="2" id="KW-1185">Reference proteome</keyword>
<dbReference type="Proteomes" id="UP000619479">
    <property type="component" value="Unassembled WGS sequence"/>
</dbReference>
<name>A0A919IP83_9ACTN</name>
<sequence length="169" mass="18154">MLHTHFLASPRGALAGAAGSPVGGTWATALPNRSGAVTDSFPSMPRTRSDEVLKVIREFVHRIDQFDRDAPELGTLEIGWRGETERLTLSQPAARALAEALATYHDPRDNGACAHCATGRLDSNLRCQDCGIVQGVFGQTLASFFQQQQTALDDARPARVALEGPSADR</sequence>
<gene>
    <name evidence="1" type="ORF">Acy02nite_75710</name>
</gene>
<proteinExistence type="predicted"/>